<keyword evidence="3" id="KW-0597">Phosphoprotein</keyword>
<dbReference type="SMART" id="SM00028">
    <property type="entry name" value="TPR"/>
    <property type="match status" value="4"/>
</dbReference>
<evidence type="ECO:0000259" key="10">
    <source>
        <dbReference type="PROSITE" id="PS50109"/>
    </source>
</evidence>
<dbReference type="EC" id="2.7.13.3" evidence="2"/>
<keyword evidence="9" id="KW-0812">Transmembrane</keyword>
<dbReference type="Proteomes" id="UP000609064">
    <property type="component" value="Unassembled WGS sequence"/>
</dbReference>
<keyword evidence="12" id="KW-1185">Reference proteome</keyword>
<keyword evidence="8" id="KW-0902">Two-component regulatory system</keyword>
<dbReference type="PROSITE" id="PS50109">
    <property type="entry name" value="HIS_KIN"/>
    <property type="match status" value="1"/>
</dbReference>
<evidence type="ECO:0000313" key="12">
    <source>
        <dbReference type="Proteomes" id="UP000609064"/>
    </source>
</evidence>
<dbReference type="Pfam" id="PF13424">
    <property type="entry name" value="TPR_12"/>
    <property type="match status" value="1"/>
</dbReference>
<reference evidence="11" key="1">
    <citation type="journal article" date="2014" name="Int. J. Syst. Evol. Microbiol.">
        <title>Complete genome sequence of Corynebacterium casei LMG S-19264T (=DSM 44701T), isolated from a smear-ripened cheese.</title>
        <authorList>
            <consortium name="US DOE Joint Genome Institute (JGI-PGF)"/>
            <person name="Walter F."/>
            <person name="Albersmeier A."/>
            <person name="Kalinowski J."/>
            <person name="Ruckert C."/>
        </authorList>
    </citation>
    <scope>NUCLEOTIDE SEQUENCE</scope>
    <source>
        <strain evidence="11">CGMCC 1.15958</strain>
    </source>
</reference>
<accession>A0A917DIX8</accession>
<evidence type="ECO:0000256" key="2">
    <source>
        <dbReference type="ARBA" id="ARBA00012438"/>
    </source>
</evidence>
<protein>
    <recommendedName>
        <fullName evidence="2">histidine kinase</fullName>
        <ecNumber evidence="2">2.7.13.3</ecNumber>
    </recommendedName>
</protein>
<comment type="catalytic activity">
    <reaction evidence="1">
        <text>ATP + protein L-histidine = ADP + protein N-phospho-L-histidine.</text>
        <dbReference type="EC" id="2.7.13.3"/>
    </reaction>
</comment>
<dbReference type="InterPro" id="IPR036890">
    <property type="entry name" value="HATPase_C_sf"/>
</dbReference>
<sequence length="633" mass="73108">MAQTGELAPLLEKLKSSKADTNRVKLLNKIGDEYAYNDIKTARKYYLEGYELSKKLSFLRGIVRYFSSEGELLNLEGKYDQTLVLLREGVRLSIEKKDKMREGIMYENMGNTLVLMQKLDSATNYYFKSLSIFEAFRDSVKMANVYNDLSSVFTQTDKQEIALKYINQAIAISQTFEDGFYLSHLINKEGVLWKLKRRKEAETVNNQIIALAKKLNDAIAMADALQNFCYHDVETQHYENLLKHATELAELSPQLQSAERTSLADYWLSVAYYYNHSYPIALNFIKKAVEKDEKLKNINHLQQYYTQYAKLLLVNNQDPILAEKYNLLADSLRNIGLNNAILKNTKELETKYETEKKEAALQQLSDENQYRKRLNSLLIFSVVVLVGALIFFGLWIRNRNRIRRQEQILHEQELRQLESEKQILAGRAVLQGQDEERSRLAKDLHDGLGGILSSVKYAFQNMKTSFILQHEHALAFERSMSLLDESLSELRRVSHNMMPESLVKLGLEEALKDYIQTIDENSGIKFAYQSFGLAEIELENIYKTTIFRVIQELTTNIIRHSRAKEALVQIMAKPNLINITIEDDGIGFDPQQVNSKKSMGIQNLYNRIEYLKGKIDFQTEPNAGCSYYIEIPI</sequence>
<dbReference type="PANTHER" id="PTHR24421:SF10">
    <property type="entry name" value="NITRATE_NITRITE SENSOR PROTEIN NARQ"/>
    <property type="match status" value="1"/>
</dbReference>
<dbReference type="AlphaFoldDB" id="A0A917DIX8"/>
<feature type="domain" description="Histidine kinase" evidence="10">
    <location>
        <begin position="439"/>
        <end position="633"/>
    </location>
</feature>
<dbReference type="InterPro" id="IPR011712">
    <property type="entry name" value="Sig_transdc_His_kin_sub3_dim/P"/>
</dbReference>
<evidence type="ECO:0000313" key="11">
    <source>
        <dbReference type="EMBL" id="GGD40111.1"/>
    </source>
</evidence>
<dbReference type="Gene3D" id="3.30.565.10">
    <property type="entry name" value="Histidine kinase-like ATPase, C-terminal domain"/>
    <property type="match status" value="1"/>
</dbReference>
<dbReference type="InterPro" id="IPR019734">
    <property type="entry name" value="TPR_rpt"/>
</dbReference>
<keyword evidence="6" id="KW-0418">Kinase</keyword>
<comment type="caution">
    <text evidence="11">The sequence shown here is derived from an EMBL/GenBank/DDBJ whole genome shotgun (WGS) entry which is preliminary data.</text>
</comment>
<dbReference type="Pfam" id="PF02518">
    <property type="entry name" value="HATPase_c"/>
    <property type="match status" value="1"/>
</dbReference>
<keyword evidence="4" id="KW-0808">Transferase</keyword>
<keyword evidence="9" id="KW-0472">Membrane</keyword>
<dbReference type="PANTHER" id="PTHR24421">
    <property type="entry name" value="NITRATE/NITRITE SENSOR PROTEIN NARX-RELATED"/>
    <property type="match status" value="1"/>
</dbReference>
<dbReference type="GO" id="GO:0005524">
    <property type="term" value="F:ATP binding"/>
    <property type="evidence" value="ECO:0007669"/>
    <property type="project" value="UniProtKB-KW"/>
</dbReference>
<keyword evidence="5" id="KW-0547">Nucleotide-binding</keyword>
<dbReference type="GO" id="GO:0046983">
    <property type="term" value="F:protein dimerization activity"/>
    <property type="evidence" value="ECO:0007669"/>
    <property type="project" value="InterPro"/>
</dbReference>
<dbReference type="Pfam" id="PF07730">
    <property type="entry name" value="HisKA_3"/>
    <property type="match status" value="1"/>
</dbReference>
<feature type="transmembrane region" description="Helical" evidence="9">
    <location>
        <begin position="377"/>
        <end position="396"/>
    </location>
</feature>
<evidence type="ECO:0000256" key="4">
    <source>
        <dbReference type="ARBA" id="ARBA00022679"/>
    </source>
</evidence>
<dbReference type="InterPro" id="IPR005467">
    <property type="entry name" value="His_kinase_dom"/>
</dbReference>
<dbReference type="SUPFAM" id="SSF48452">
    <property type="entry name" value="TPR-like"/>
    <property type="match status" value="1"/>
</dbReference>
<dbReference type="CDD" id="cd16917">
    <property type="entry name" value="HATPase_UhpB-NarQ-NarX-like"/>
    <property type="match status" value="1"/>
</dbReference>
<evidence type="ECO:0000256" key="9">
    <source>
        <dbReference type="SAM" id="Phobius"/>
    </source>
</evidence>
<dbReference type="SUPFAM" id="SSF55874">
    <property type="entry name" value="ATPase domain of HSP90 chaperone/DNA topoisomerase II/histidine kinase"/>
    <property type="match status" value="1"/>
</dbReference>
<name>A0A917DIX8_9BACT</name>
<dbReference type="Gene3D" id="1.25.40.10">
    <property type="entry name" value="Tetratricopeptide repeat domain"/>
    <property type="match status" value="1"/>
</dbReference>
<proteinExistence type="predicted"/>
<gene>
    <name evidence="11" type="ORF">GCM10011514_00240</name>
</gene>
<evidence type="ECO:0000256" key="5">
    <source>
        <dbReference type="ARBA" id="ARBA00022741"/>
    </source>
</evidence>
<keyword evidence="9" id="KW-1133">Transmembrane helix</keyword>
<dbReference type="GO" id="GO:0016020">
    <property type="term" value="C:membrane"/>
    <property type="evidence" value="ECO:0007669"/>
    <property type="project" value="InterPro"/>
</dbReference>
<evidence type="ECO:0000256" key="1">
    <source>
        <dbReference type="ARBA" id="ARBA00000085"/>
    </source>
</evidence>
<dbReference type="InterPro" id="IPR050482">
    <property type="entry name" value="Sensor_HK_TwoCompSys"/>
</dbReference>
<dbReference type="Gene3D" id="1.20.5.1930">
    <property type="match status" value="1"/>
</dbReference>
<dbReference type="InterPro" id="IPR011990">
    <property type="entry name" value="TPR-like_helical_dom_sf"/>
</dbReference>
<organism evidence="11 12">
    <name type="scientific">Emticicia aquatilis</name>
    <dbReference type="NCBI Taxonomy" id="1537369"/>
    <lineage>
        <taxon>Bacteria</taxon>
        <taxon>Pseudomonadati</taxon>
        <taxon>Bacteroidota</taxon>
        <taxon>Cytophagia</taxon>
        <taxon>Cytophagales</taxon>
        <taxon>Leadbetterellaceae</taxon>
        <taxon>Emticicia</taxon>
    </lineage>
</organism>
<keyword evidence="7" id="KW-0067">ATP-binding</keyword>
<dbReference type="EMBL" id="BMKK01000001">
    <property type="protein sequence ID" value="GGD40111.1"/>
    <property type="molecule type" value="Genomic_DNA"/>
</dbReference>
<evidence type="ECO:0000256" key="6">
    <source>
        <dbReference type="ARBA" id="ARBA00022777"/>
    </source>
</evidence>
<evidence type="ECO:0000256" key="3">
    <source>
        <dbReference type="ARBA" id="ARBA00022553"/>
    </source>
</evidence>
<dbReference type="GO" id="GO:0000155">
    <property type="term" value="F:phosphorelay sensor kinase activity"/>
    <property type="evidence" value="ECO:0007669"/>
    <property type="project" value="InterPro"/>
</dbReference>
<evidence type="ECO:0000256" key="7">
    <source>
        <dbReference type="ARBA" id="ARBA00022840"/>
    </source>
</evidence>
<dbReference type="InterPro" id="IPR003594">
    <property type="entry name" value="HATPase_dom"/>
</dbReference>
<evidence type="ECO:0000256" key="8">
    <source>
        <dbReference type="ARBA" id="ARBA00023012"/>
    </source>
</evidence>
<reference evidence="11" key="2">
    <citation type="submission" date="2020-09" db="EMBL/GenBank/DDBJ databases">
        <authorList>
            <person name="Sun Q."/>
            <person name="Zhou Y."/>
        </authorList>
    </citation>
    <scope>NUCLEOTIDE SEQUENCE</scope>
    <source>
        <strain evidence="11">CGMCC 1.15958</strain>
    </source>
</reference>